<name>A0A5C8ZYM0_9GAMM</name>
<proteinExistence type="predicted"/>
<reference evidence="2 3" key="1">
    <citation type="submission" date="2019-08" db="EMBL/GenBank/DDBJ databases">
        <title>Parahaliea maris sp. nov., isolated from the surface seawater.</title>
        <authorList>
            <person name="Liu Y."/>
        </authorList>
    </citation>
    <scope>NUCLEOTIDE SEQUENCE [LARGE SCALE GENOMIC DNA]</scope>
    <source>
        <strain evidence="2 3">HSLHS9</strain>
    </source>
</reference>
<comment type="caution">
    <text evidence="2">The sequence shown here is derived from an EMBL/GenBank/DDBJ whole genome shotgun (WGS) entry which is preliminary data.</text>
</comment>
<dbReference type="InterPro" id="IPR018715">
    <property type="entry name" value="DUF2239"/>
</dbReference>
<protein>
    <submittedName>
        <fullName evidence="2">DUF2239 family protein</fullName>
    </submittedName>
</protein>
<dbReference type="EMBL" id="VRZA01000004">
    <property type="protein sequence ID" value="TXS92899.1"/>
    <property type="molecule type" value="Genomic_DNA"/>
</dbReference>
<evidence type="ECO:0000313" key="3">
    <source>
        <dbReference type="Proteomes" id="UP000321039"/>
    </source>
</evidence>
<feature type="region of interest" description="Disordered" evidence="1">
    <location>
        <begin position="1"/>
        <end position="23"/>
    </location>
</feature>
<feature type="compositionally biased region" description="Polar residues" evidence="1">
    <location>
        <begin position="1"/>
        <end position="10"/>
    </location>
</feature>
<dbReference type="RefSeq" id="WP_148068901.1">
    <property type="nucleotide sequence ID" value="NZ_VRZA01000004.1"/>
</dbReference>
<evidence type="ECO:0000313" key="2">
    <source>
        <dbReference type="EMBL" id="TXS92899.1"/>
    </source>
</evidence>
<organism evidence="2 3">
    <name type="scientific">Parahaliea maris</name>
    <dbReference type="NCBI Taxonomy" id="2716870"/>
    <lineage>
        <taxon>Bacteria</taxon>
        <taxon>Pseudomonadati</taxon>
        <taxon>Pseudomonadota</taxon>
        <taxon>Gammaproteobacteria</taxon>
        <taxon>Cellvibrionales</taxon>
        <taxon>Halieaceae</taxon>
        <taxon>Parahaliea</taxon>
    </lineage>
</organism>
<dbReference type="Pfam" id="PF09998">
    <property type="entry name" value="DUF2239"/>
    <property type="match status" value="1"/>
</dbReference>
<dbReference type="AlphaFoldDB" id="A0A5C8ZYM0"/>
<evidence type="ECO:0000256" key="1">
    <source>
        <dbReference type="SAM" id="MobiDB-lite"/>
    </source>
</evidence>
<sequence>MTDKPNSCTAFSGERKLASGPARTVARKLKENLTTTEQQSVLVFDDASGRLRDLDLSGELEQVLARLEQPTEDAPRRRGRPKLGVVPKEVTLLPRHWDWLNAQPGGASVTLRKLVDNARHGKASNSQRQHQESCYRVMHALGGDRPGYEDALRALYADDLAEFRHAIDTWPRDIRNYLGRFADGAFTGPDEGAR</sequence>
<dbReference type="Proteomes" id="UP000321039">
    <property type="component" value="Unassembled WGS sequence"/>
</dbReference>
<keyword evidence="3" id="KW-1185">Reference proteome</keyword>
<accession>A0A5C8ZYM0</accession>
<gene>
    <name evidence="2" type="ORF">FV139_13120</name>
</gene>